<organism evidence="9 10">
    <name type="scientific">Aquirufa nivalisilvae</name>
    <dbReference type="NCBI Taxonomy" id="2516557"/>
    <lineage>
        <taxon>Bacteria</taxon>
        <taxon>Pseudomonadati</taxon>
        <taxon>Bacteroidota</taxon>
        <taxon>Cytophagia</taxon>
        <taxon>Cytophagales</taxon>
        <taxon>Flectobacillaceae</taxon>
        <taxon>Aquirufa</taxon>
    </lineage>
</organism>
<comment type="subcellular location">
    <subcellularLocation>
        <location evidence="1">Cell membrane</location>
        <topology evidence="1">Multi-pass membrane protein</topology>
    </subcellularLocation>
</comment>
<sequence>MEGYVLIALKSIAVYVFIVAAIRLFGKREFAQLSVVDVVFILLISNSVQTAMVGEDASLLGGLVAAMALFLMNFLFKKIITSNKSWSKAIDGEPILLIYQGVLKTAGLKEASLTMEELEAAIREHGVEKIEEVNLAVFEVDGNISVLSENYRKISKRRRGGHRIIGNNTA</sequence>
<dbReference type="PANTHER" id="PTHR34582">
    <property type="entry name" value="UPF0702 TRANSMEMBRANE PROTEIN YCAP"/>
    <property type="match status" value="1"/>
</dbReference>
<dbReference type="RefSeq" id="WP_109323212.1">
    <property type="nucleotide sequence ID" value="NZ_CP029346.1"/>
</dbReference>
<comment type="similarity">
    <text evidence="2">Belongs to the UPF0702 family.</text>
</comment>
<evidence type="ECO:0000256" key="7">
    <source>
        <dbReference type="SAM" id="Phobius"/>
    </source>
</evidence>
<keyword evidence="10" id="KW-1185">Reference proteome</keyword>
<keyword evidence="5 7" id="KW-1133">Transmembrane helix</keyword>
<reference evidence="10" key="1">
    <citation type="submission" date="2018-05" db="EMBL/GenBank/DDBJ databases">
        <title>Pseudarcicella sp. HME7025 Genome sequencing and assembly.</title>
        <authorList>
            <person name="Kim H."/>
            <person name="Kang H."/>
            <person name="Joh K."/>
        </authorList>
    </citation>
    <scope>NUCLEOTIDE SEQUENCE [LARGE SCALE GENOMIC DNA]</scope>
    <source>
        <strain evidence="10">HME7025</strain>
    </source>
</reference>
<evidence type="ECO:0000256" key="5">
    <source>
        <dbReference type="ARBA" id="ARBA00022989"/>
    </source>
</evidence>
<gene>
    <name evidence="9" type="ORF">HME7025_01682</name>
</gene>
<feature type="transmembrane region" description="Helical" evidence="7">
    <location>
        <begin position="6"/>
        <end position="26"/>
    </location>
</feature>
<feature type="transmembrane region" description="Helical" evidence="7">
    <location>
        <begin position="58"/>
        <end position="76"/>
    </location>
</feature>
<proteinExistence type="inferred from homology"/>
<dbReference type="PANTHER" id="PTHR34582:SF6">
    <property type="entry name" value="UPF0702 TRANSMEMBRANE PROTEIN YCAP"/>
    <property type="match status" value="1"/>
</dbReference>
<dbReference type="Pfam" id="PF04239">
    <property type="entry name" value="DUF421"/>
    <property type="match status" value="1"/>
</dbReference>
<evidence type="ECO:0000313" key="9">
    <source>
        <dbReference type="EMBL" id="AWL09534.1"/>
    </source>
</evidence>
<evidence type="ECO:0000313" key="10">
    <source>
        <dbReference type="Proteomes" id="UP000245468"/>
    </source>
</evidence>
<evidence type="ECO:0000256" key="4">
    <source>
        <dbReference type="ARBA" id="ARBA00022692"/>
    </source>
</evidence>
<dbReference type="AlphaFoldDB" id="A0A2S2DVT1"/>
<accession>A0A2S2DVT1</accession>
<feature type="domain" description="YetF C-terminal" evidence="8">
    <location>
        <begin position="83"/>
        <end position="151"/>
    </location>
</feature>
<feature type="transmembrane region" description="Helical" evidence="7">
    <location>
        <begin position="33"/>
        <end position="52"/>
    </location>
</feature>
<evidence type="ECO:0000256" key="2">
    <source>
        <dbReference type="ARBA" id="ARBA00006448"/>
    </source>
</evidence>
<name>A0A2S2DVT1_9BACT</name>
<dbReference type="OrthoDB" id="9778331at2"/>
<dbReference type="GO" id="GO:0005886">
    <property type="term" value="C:plasma membrane"/>
    <property type="evidence" value="ECO:0007669"/>
    <property type="project" value="UniProtKB-SubCell"/>
</dbReference>
<dbReference type="InterPro" id="IPR007353">
    <property type="entry name" value="DUF421"/>
</dbReference>
<dbReference type="Gene3D" id="3.30.240.20">
    <property type="entry name" value="bsu07140 like domains"/>
    <property type="match status" value="1"/>
</dbReference>
<protein>
    <submittedName>
        <fullName evidence="9">UPF0702 transmembrane protein YrbG</fullName>
    </submittedName>
</protein>
<evidence type="ECO:0000256" key="3">
    <source>
        <dbReference type="ARBA" id="ARBA00022475"/>
    </source>
</evidence>
<dbReference type="Proteomes" id="UP000245468">
    <property type="component" value="Chromosome"/>
</dbReference>
<dbReference type="KEGG" id="psez:HME7025_01682"/>
<evidence type="ECO:0000256" key="1">
    <source>
        <dbReference type="ARBA" id="ARBA00004651"/>
    </source>
</evidence>
<keyword evidence="3" id="KW-1003">Cell membrane</keyword>
<evidence type="ECO:0000256" key="6">
    <source>
        <dbReference type="ARBA" id="ARBA00023136"/>
    </source>
</evidence>
<dbReference type="EMBL" id="CP029346">
    <property type="protein sequence ID" value="AWL09534.1"/>
    <property type="molecule type" value="Genomic_DNA"/>
</dbReference>
<dbReference type="InterPro" id="IPR023090">
    <property type="entry name" value="UPF0702_alpha/beta_dom_sf"/>
</dbReference>
<keyword evidence="6 7" id="KW-0472">Membrane</keyword>
<evidence type="ECO:0000259" key="8">
    <source>
        <dbReference type="Pfam" id="PF04239"/>
    </source>
</evidence>
<keyword evidence="4 7" id="KW-0812">Transmembrane</keyword>